<dbReference type="STRING" id="7998.ENSIPUP00000014712"/>
<dbReference type="Gene3D" id="1.20.1250.10">
    <property type="match status" value="1"/>
</dbReference>
<dbReference type="OMA" id="CKWITSH"/>
<comment type="similarity">
    <text evidence="2">Belongs to the alpha/beta interferon family.</text>
</comment>
<accession>A0A2D0PWF0</accession>
<protein>
    <submittedName>
        <fullName evidence="9">Interferon a3</fullName>
    </submittedName>
</protein>
<evidence type="ECO:0000256" key="1">
    <source>
        <dbReference type="ARBA" id="ARBA00004613"/>
    </source>
</evidence>
<dbReference type="AlphaFoldDB" id="A0A2D0PWF0"/>
<evidence type="ECO:0000313" key="9">
    <source>
        <dbReference type="RefSeq" id="XP_017309460.1"/>
    </source>
</evidence>
<evidence type="ECO:0000313" key="8">
    <source>
        <dbReference type="Proteomes" id="UP000221080"/>
    </source>
</evidence>
<keyword evidence="8" id="KW-1185">Reference proteome</keyword>
<dbReference type="InterPro" id="IPR009079">
    <property type="entry name" value="4_helix_cytokine-like_core"/>
</dbReference>
<comment type="subcellular location">
    <subcellularLocation>
        <location evidence="1">Secreted</location>
    </subcellularLocation>
</comment>
<dbReference type="GO" id="GO:0051607">
    <property type="term" value="P:defense response to virus"/>
    <property type="evidence" value="ECO:0007669"/>
    <property type="project" value="UniProtKB-KW"/>
</dbReference>
<dbReference type="PANTHER" id="PTHR11691:SF73">
    <property type="entry name" value="INTERFERON BETA"/>
    <property type="match status" value="1"/>
</dbReference>
<evidence type="ECO:0000256" key="6">
    <source>
        <dbReference type="ARBA" id="ARBA00023118"/>
    </source>
</evidence>
<dbReference type="Proteomes" id="UP000221080">
    <property type="component" value="Chromosome 24"/>
</dbReference>
<gene>
    <name evidence="9" type="primary">LOC108256765</name>
</gene>
<dbReference type="InterPro" id="IPR000471">
    <property type="entry name" value="Interferon_alpha/beta/delta"/>
</dbReference>
<dbReference type="GO" id="GO:0005615">
    <property type="term" value="C:extracellular space"/>
    <property type="evidence" value="ECO:0007669"/>
    <property type="project" value="UniProtKB-KW"/>
</dbReference>
<dbReference type="RefSeq" id="XP_017309460.1">
    <property type="nucleotide sequence ID" value="XM_017453971.3"/>
</dbReference>
<dbReference type="GO" id="GO:0006955">
    <property type="term" value="P:immune response"/>
    <property type="evidence" value="ECO:0007669"/>
    <property type="project" value="UniProtKB-ARBA"/>
</dbReference>
<dbReference type="PANTHER" id="PTHR11691">
    <property type="entry name" value="TYPE I INTERFERON"/>
    <property type="match status" value="1"/>
</dbReference>
<keyword evidence="7" id="KW-1015">Disulfide bond</keyword>
<evidence type="ECO:0000256" key="2">
    <source>
        <dbReference type="ARBA" id="ARBA00011033"/>
    </source>
</evidence>
<dbReference type="GO" id="GO:0005125">
    <property type="term" value="F:cytokine activity"/>
    <property type="evidence" value="ECO:0007669"/>
    <property type="project" value="UniProtKB-KW"/>
</dbReference>
<keyword evidence="6" id="KW-0051">Antiviral defense</keyword>
<name>A0A2D0PWF0_ICTPU</name>
<keyword evidence="4" id="KW-0964">Secreted</keyword>
<dbReference type="OrthoDB" id="8924072at2759"/>
<evidence type="ECO:0000256" key="7">
    <source>
        <dbReference type="ARBA" id="ARBA00023157"/>
    </source>
</evidence>
<dbReference type="GO" id="GO:0005126">
    <property type="term" value="F:cytokine receptor binding"/>
    <property type="evidence" value="ECO:0007669"/>
    <property type="project" value="InterPro"/>
</dbReference>
<evidence type="ECO:0000256" key="4">
    <source>
        <dbReference type="ARBA" id="ARBA00022525"/>
    </source>
</evidence>
<keyword evidence="5" id="KW-0732">Signal</keyword>
<sequence>MKDPTNPERKGFCVILNSLSVCNRAGKDLNDSVSIVPQERSEACDWMISQYRAKNNFCVSLLKEMGGEIVQVNRPFPHKAYSEIDKAKAEDQVRFLAQATEQIISVFNAVSHVDEVKWDRRALDDFLNILETRQLTELTKCTSTYAKRAGHSPTERKLRKHFKKLKKFLNEANYSADSLERIRNVVQHHLWRMDIIAANVKHKLLKRTN</sequence>
<dbReference type="Pfam" id="PF00143">
    <property type="entry name" value="Interferon"/>
    <property type="match status" value="1"/>
</dbReference>
<dbReference type="KEGG" id="ipu:108256765"/>
<organism evidence="8 9">
    <name type="scientific">Ictalurus punctatus</name>
    <name type="common">Channel catfish</name>
    <name type="synonym">Silurus punctatus</name>
    <dbReference type="NCBI Taxonomy" id="7998"/>
    <lineage>
        <taxon>Eukaryota</taxon>
        <taxon>Metazoa</taxon>
        <taxon>Chordata</taxon>
        <taxon>Craniata</taxon>
        <taxon>Vertebrata</taxon>
        <taxon>Euteleostomi</taxon>
        <taxon>Actinopterygii</taxon>
        <taxon>Neopterygii</taxon>
        <taxon>Teleostei</taxon>
        <taxon>Ostariophysi</taxon>
        <taxon>Siluriformes</taxon>
        <taxon>Ictaluridae</taxon>
        <taxon>Ictalurus</taxon>
    </lineage>
</organism>
<reference evidence="9" key="2">
    <citation type="submission" date="2025-08" db="UniProtKB">
        <authorList>
            <consortium name="RefSeq"/>
        </authorList>
    </citation>
    <scope>IDENTIFICATION</scope>
    <source>
        <tissue evidence="9">Blood</tissue>
    </source>
</reference>
<evidence type="ECO:0000256" key="5">
    <source>
        <dbReference type="ARBA" id="ARBA00022729"/>
    </source>
</evidence>
<keyword evidence="3" id="KW-0202">Cytokine</keyword>
<dbReference type="GeneID" id="108256765"/>
<reference evidence="8" key="1">
    <citation type="journal article" date="2016" name="Nat. Commun.">
        <title>The channel catfish genome sequence provides insights into the evolution of scale formation in teleosts.</title>
        <authorList>
            <person name="Liu Z."/>
            <person name="Liu S."/>
            <person name="Yao J."/>
            <person name="Bao L."/>
            <person name="Zhang J."/>
            <person name="Li Y."/>
            <person name="Jiang C."/>
            <person name="Sun L."/>
            <person name="Wang R."/>
            <person name="Zhang Y."/>
            <person name="Zhou T."/>
            <person name="Zeng Q."/>
            <person name="Fu Q."/>
            <person name="Gao S."/>
            <person name="Li N."/>
            <person name="Koren S."/>
            <person name="Jiang Y."/>
            <person name="Zimin A."/>
            <person name="Xu P."/>
            <person name="Phillippy A.M."/>
            <person name="Geng X."/>
            <person name="Song L."/>
            <person name="Sun F."/>
            <person name="Li C."/>
            <person name="Wang X."/>
            <person name="Chen A."/>
            <person name="Jin Y."/>
            <person name="Yuan Z."/>
            <person name="Yang Y."/>
            <person name="Tan S."/>
            <person name="Peatman E."/>
            <person name="Lu J."/>
            <person name="Qin Z."/>
            <person name="Dunham R."/>
            <person name="Li Z."/>
            <person name="Sonstegard T."/>
            <person name="Feng J."/>
            <person name="Danzmann R.G."/>
            <person name="Schroeder S."/>
            <person name="Scheffler B."/>
            <person name="Duke M.V."/>
            <person name="Ballard L."/>
            <person name="Kucuktas H."/>
            <person name="Kaltenboeck L."/>
            <person name="Liu H."/>
            <person name="Armbruster J."/>
            <person name="Xie Y."/>
            <person name="Kirby M.L."/>
            <person name="Tian Y."/>
            <person name="Flanagan M.E."/>
            <person name="Mu W."/>
            <person name="Waldbieser G.C."/>
        </authorList>
    </citation>
    <scope>NUCLEOTIDE SEQUENCE [LARGE SCALE GENOMIC DNA]</scope>
    <source>
        <strain evidence="8">SDA103</strain>
    </source>
</reference>
<dbReference type="GO" id="GO:0043330">
    <property type="term" value="P:response to exogenous dsRNA"/>
    <property type="evidence" value="ECO:0007669"/>
    <property type="project" value="TreeGrafter"/>
</dbReference>
<evidence type="ECO:0000256" key="3">
    <source>
        <dbReference type="ARBA" id="ARBA00022514"/>
    </source>
</evidence>
<dbReference type="SUPFAM" id="SSF47266">
    <property type="entry name" value="4-helical cytokines"/>
    <property type="match status" value="1"/>
</dbReference>
<proteinExistence type="inferred from homology"/>